<proteinExistence type="predicted"/>
<evidence type="ECO:0000313" key="1">
    <source>
        <dbReference type="EMBL" id="OYS14553.1"/>
    </source>
</evidence>
<gene>
    <name evidence="1" type="ORF">CBF50_01750</name>
</gene>
<reference evidence="1 2" key="2">
    <citation type="submission" date="2017-09" db="EMBL/GenBank/DDBJ databases">
        <title>Tripartite evolution among Lactobacillus johnsonii, Lactobacillus taiwanensis, Lactobacillus reuteri and their rodent host.</title>
        <authorList>
            <person name="Wang T."/>
            <person name="Knowles S."/>
            <person name="Cheng C."/>
        </authorList>
    </citation>
    <scope>NUCLEOTIDE SEQUENCE [LARGE SCALE GENOMIC DNA]</scope>
    <source>
        <strain evidence="1 2">117c</strain>
    </source>
</reference>
<name>A0A9X6NZ63_LACJH</name>
<dbReference type="AlphaFoldDB" id="A0A9X6NZ63"/>
<dbReference type="RefSeq" id="WP_094498019.1">
    <property type="nucleotide sequence ID" value="NZ_NGOD01000073.1"/>
</dbReference>
<reference evidence="1 2" key="1">
    <citation type="submission" date="2017-04" db="EMBL/GenBank/DDBJ databases">
        <authorList>
            <person name="Lin X.B."/>
            <person name="Stothard P."/>
            <person name="Tasseva G."/>
            <person name="Walter J."/>
        </authorList>
    </citation>
    <scope>NUCLEOTIDE SEQUENCE [LARGE SCALE GENOMIC DNA]</scope>
    <source>
        <strain evidence="1 2">117c</strain>
    </source>
</reference>
<dbReference type="Proteomes" id="UP000215693">
    <property type="component" value="Unassembled WGS sequence"/>
</dbReference>
<sequence length="102" mass="12128">MTIAEYELRMEAYNLQQVEKQYDAATLAWMNRNAQAFDKDGNAVFTNFNDFFDRDEAIDQVKSNFESDYQPTAVKSKKQNRQDILLKRIREYQKLHPRKGDN</sequence>
<organism evidence="1 2">
    <name type="scientific">Lactobacillus johnsonii</name>
    <dbReference type="NCBI Taxonomy" id="33959"/>
    <lineage>
        <taxon>Bacteria</taxon>
        <taxon>Bacillati</taxon>
        <taxon>Bacillota</taxon>
        <taxon>Bacilli</taxon>
        <taxon>Lactobacillales</taxon>
        <taxon>Lactobacillaceae</taxon>
        <taxon>Lactobacillus</taxon>
    </lineage>
</organism>
<accession>A0A9X6NZ63</accession>
<dbReference type="EMBL" id="NGOH01000031">
    <property type="protein sequence ID" value="OYS14553.1"/>
    <property type="molecule type" value="Genomic_DNA"/>
</dbReference>
<protein>
    <submittedName>
        <fullName evidence="1">Uncharacterized protein</fullName>
    </submittedName>
</protein>
<evidence type="ECO:0000313" key="2">
    <source>
        <dbReference type="Proteomes" id="UP000215693"/>
    </source>
</evidence>
<comment type="caution">
    <text evidence="1">The sequence shown here is derived from an EMBL/GenBank/DDBJ whole genome shotgun (WGS) entry which is preliminary data.</text>
</comment>